<keyword evidence="1" id="KW-0472">Membrane</keyword>
<feature type="transmembrane region" description="Helical" evidence="1">
    <location>
        <begin position="755"/>
        <end position="771"/>
    </location>
</feature>
<feature type="transmembrane region" description="Helical" evidence="1">
    <location>
        <begin position="492"/>
        <end position="513"/>
    </location>
</feature>
<dbReference type="Proteomes" id="UP001597183">
    <property type="component" value="Unassembled WGS sequence"/>
</dbReference>
<keyword evidence="4" id="KW-1185">Reference proteome</keyword>
<feature type="transmembrane region" description="Helical" evidence="1">
    <location>
        <begin position="534"/>
        <end position="558"/>
    </location>
</feature>
<feature type="transmembrane region" description="Helical" evidence="1">
    <location>
        <begin position="642"/>
        <end position="667"/>
    </location>
</feature>
<keyword evidence="1" id="KW-1133">Transmembrane helix</keyword>
<organism evidence="3 4">
    <name type="scientific">Actinoplanes sichuanensis</name>
    <dbReference type="NCBI Taxonomy" id="512349"/>
    <lineage>
        <taxon>Bacteria</taxon>
        <taxon>Bacillati</taxon>
        <taxon>Actinomycetota</taxon>
        <taxon>Actinomycetes</taxon>
        <taxon>Micromonosporales</taxon>
        <taxon>Micromonosporaceae</taxon>
        <taxon>Actinoplanes</taxon>
    </lineage>
</organism>
<feature type="transmembrane region" description="Helical" evidence="1">
    <location>
        <begin position="570"/>
        <end position="590"/>
    </location>
</feature>
<reference evidence="4" key="1">
    <citation type="journal article" date="2019" name="Int. J. Syst. Evol. Microbiol.">
        <title>The Global Catalogue of Microorganisms (GCM) 10K type strain sequencing project: providing services to taxonomists for standard genome sequencing and annotation.</title>
        <authorList>
            <consortium name="The Broad Institute Genomics Platform"/>
            <consortium name="The Broad Institute Genome Sequencing Center for Infectious Disease"/>
            <person name="Wu L."/>
            <person name="Ma J."/>
        </authorList>
    </citation>
    <scope>NUCLEOTIDE SEQUENCE [LARGE SCALE GENOMIC DNA]</scope>
    <source>
        <strain evidence="4">CCM 7526</strain>
    </source>
</reference>
<keyword evidence="1" id="KW-0812">Transmembrane</keyword>
<feature type="transmembrane region" description="Helical" evidence="1">
    <location>
        <begin position="467"/>
        <end position="486"/>
    </location>
</feature>
<evidence type="ECO:0000259" key="2">
    <source>
        <dbReference type="PROSITE" id="PS50837"/>
    </source>
</evidence>
<dbReference type="SUPFAM" id="SSF52540">
    <property type="entry name" value="P-loop containing nucleoside triphosphate hydrolases"/>
    <property type="match status" value="1"/>
</dbReference>
<feature type="domain" description="NACHT" evidence="2">
    <location>
        <begin position="150"/>
        <end position="267"/>
    </location>
</feature>
<accession>A0ABW4AAK2</accession>
<gene>
    <name evidence="3" type="ORF">ACFQ5G_20300</name>
</gene>
<proteinExistence type="predicted"/>
<feature type="transmembrane region" description="Helical" evidence="1">
    <location>
        <begin position="703"/>
        <end position="724"/>
    </location>
</feature>
<protein>
    <submittedName>
        <fullName evidence="3">NACHT domain-containing protein</fullName>
    </submittedName>
</protein>
<evidence type="ECO:0000313" key="3">
    <source>
        <dbReference type="EMBL" id="MFD1367702.1"/>
    </source>
</evidence>
<dbReference type="InterPro" id="IPR007111">
    <property type="entry name" value="NACHT_NTPase"/>
</dbReference>
<evidence type="ECO:0000313" key="4">
    <source>
        <dbReference type="Proteomes" id="UP001597183"/>
    </source>
</evidence>
<name>A0ABW4AAK2_9ACTN</name>
<dbReference type="PROSITE" id="PS51257">
    <property type="entry name" value="PROKAR_LIPOPROTEIN"/>
    <property type="match status" value="1"/>
</dbReference>
<feature type="transmembrane region" description="Helical" evidence="1">
    <location>
        <begin position="40"/>
        <end position="61"/>
    </location>
</feature>
<dbReference type="InterPro" id="IPR027417">
    <property type="entry name" value="P-loop_NTPase"/>
</dbReference>
<feature type="transmembrane region" description="Helical" evidence="1">
    <location>
        <begin position="783"/>
        <end position="800"/>
    </location>
</feature>
<dbReference type="Pfam" id="PF05729">
    <property type="entry name" value="NACHT"/>
    <property type="match status" value="1"/>
</dbReference>
<comment type="caution">
    <text evidence="3">The sequence shown here is derived from an EMBL/GenBank/DDBJ whole genome shotgun (WGS) entry which is preliminary data.</text>
</comment>
<feature type="transmembrane region" description="Helical" evidence="1">
    <location>
        <begin position="12"/>
        <end position="34"/>
    </location>
</feature>
<dbReference type="EMBL" id="JBHTMK010000029">
    <property type="protein sequence ID" value="MFD1367702.1"/>
    <property type="molecule type" value="Genomic_DNA"/>
</dbReference>
<sequence>MLQKRRKQRVAWRPVLVWCGIAACALLLGAVFRWGGLEPAANVAQLVSIPLAMAPLVITWWQSRRKPAAPTTAEIAETRQRLARLVREQWRTESMMRALDDPDPMPVQWRVTGRTHLMDIAPNLTPGVLTVASSSDVTDLVAQFRQLRRRRLVILGGAGAGKTTLAMQILLELLDSRDPDDPVPVLLSLAGWRADRQSLDRWIAERVAHDLPALADDTETVAAMVRQGHVLPVLDGLDESDTDTQRANLAALNQSMISDSQVILTSRVEEYEAAVTAAGRVLSSAVVVEPEPLSPRAAAVYLERCLPPRPPDPWNAVLAELRAGAGPLAEVMTNPLGLWLLRMAYIGPRADPAPLLDRARFPDAATLRSHLLDRLVGAAIEARTPSARPEDLFRPRGRHDPVDAARWLRFIAENLDRWATRDLDWVEDVIRLSTTPAGIPATARFVVAARAALGATSWTPASRDLTVIRAWFGAAAIVVSYALALWAEASVPGIICASVVVAIVAGLLSYALMPADSTDWEEKLTRDWFLVRTVSGWVVPAMARALVHVPLIGVPAGAVACALTGTEDGVRIGACTGIAAGVAGLLYLGVGRAPGAGLKRPWFRVGPAPVVRLALTLALIFFALGLLFYLANLNMERTSPFIVSFVLAAVFAGVFALLHAVFVPVVFGVTSPLTRWLPEAAPARPDDQLGVWRTERAAHYARMLHLAAVGAALGLMAGAVWRAIRGLTFVGDLRTSGLRFAVDNWHATFDLSWDGRLYVVLAVVIAWAATIRRRRLTRSRRDWLWWGVVCAGFIAAYRLIVGDDGMRLGVTGRFQGFTADVDVVVGAEFAGRYRDLRLPRRLALPQTEVDSLVVILPLLIGLFLIAVVARFIYLVEGLQPRSYWSNTVMIRRHVASGRLPADLMGFLDDAHRLGLLRTVGSVYQFRHAELQDHFAGRDQPLVIPAPVRRLPRTY</sequence>
<dbReference type="PROSITE" id="PS50837">
    <property type="entry name" value="NACHT"/>
    <property type="match status" value="1"/>
</dbReference>
<feature type="transmembrane region" description="Helical" evidence="1">
    <location>
        <begin position="852"/>
        <end position="873"/>
    </location>
</feature>
<feature type="transmembrane region" description="Helical" evidence="1">
    <location>
        <begin position="610"/>
        <end position="630"/>
    </location>
</feature>
<dbReference type="Gene3D" id="3.40.50.300">
    <property type="entry name" value="P-loop containing nucleotide triphosphate hydrolases"/>
    <property type="match status" value="1"/>
</dbReference>
<dbReference type="RefSeq" id="WP_317795005.1">
    <property type="nucleotide sequence ID" value="NZ_AP028461.1"/>
</dbReference>
<evidence type="ECO:0000256" key="1">
    <source>
        <dbReference type="SAM" id="Phobius"/>
    </source>
</evidence>